<dbReference type="GO" id="GO:0005783">
    <property type="term" value="C:endoplasmic reticulum"/>
    <property type="evidence" value="ECO:0007669"/>
    <property type="project" value="UniProtKB-SubCell"/>
</dbReference>
<dbReference type="GO" id="GO:1990072">
    <property type="term" value="C:TRAPPIII protein complex"/>
    <property type="evidence" value="ECO:0007669"/>
    <property type="project" value="TreeGrafter"/>
</dbReference>
<evidence type="ECO:0000256" key="1">
    <source>
        <dbReference type="ARBA" id="ARBA00004240"/>
    </source>
</evidence>
<evidence type="ECO:0000313" key="9">
    <source>
        <dbReference type="EMBL" id="KZT01014.1"/>
    </source>
</evidence>
<dbReference type="InterPro" id="IPR016696">
    <property type="entry name" value="TRAPP-I_su5"/>
</dbReference>
<evidence type="ECO:0000256" key="7">
    <source>
        <dbReference type="ARBA" id="ARBA00023034"/>
    </source>
</evidence>
<dbReference type="InterPro" id="IPR024096">
    <property type="entry name" value="NO_sig/Golgi_transp_ligand-bd"/>
</dbReference>
<proteinExistence type="inferred from homology"/>
<gene>
    <name evidence="9" type="ORF">LAESUDRAFT_764139</name>
</gene>
<evidence type="ECO:0000256" key="4">
    <source>
        <dbReference type="ARBA" id="ARBA00022448"/>
    </source>
</evidence>
<keyword evidence="7" id="KW-0333">Golgi apparatus</keyword>
<dbReference type="InParanoid" id="A0A165BGI5"/>
<dbReference type="OrthoDB" id="10254842at2759"/>
<sequence length="294" mass="31680">MPLPSLDHPRMLCRLDDLCLHAASCSRRLLLWVRARASAKPSRSAISLAVPTRRTPPRARIGAPSAAVAATAHVAEHISQFVIAAHAPANVAPTLIVATTLVQLAMSYAQPHPRFSVLSSSSLSSAERLSPASSARFSLPSAPSLNTAAGTPKPATPRASIYDRPLNKSRQAQVSASAFAFLFSEVIQYTQKLNTLGYRIGVCVLELMSWRNESGSKAPKREIRFLPALMSIHTQFWCAVFGKPADAIEKSVENADEYMIINNDPPITRNISVPHDMSQLSCSSFAAGVVEAVL</sequence>
<keyword evidence="4" id="KW-0813">Transport</keyword>
<dbReference type="FunCoup" id="A0A165BGI5">
    <property type="interactions" value="208"/>
</dbReference>
<dbReference type="InterPro" id="IPR007194">
    <property type="entry name" value="TRAPP_component"/>
</dbReference>
<keyword evidence="10" id="KW-1185">Reference proteome</keyword>
<evidence type="ECO:0000256" key="6">
    <source>
        <dbReference type="ARBA" id="ARBA00022892"/>
    </source>
</evidence>
<keyword evidence="6" id="KW-0931">ER-Golgi transport</keyword>
<evidence type="ECO:0000256" key="3">
    <source>
        <dbReference type="ARBA" id="ARBA00006218"/>
    </source>
</evidence>
<protein>
    <recommendedName>
        <fullName evidence="11">Trafficking protein particle complex subunit</fullName>
    </recommendedName>
</protein>
<dbReference type="EMBL" id="KV427672">
    <property type="protein sequence ID" value="KZT01014.1"/>
    <property type="molecule type" value="Genomic_DNA"/>
</dbReference>
<comment type="similarity">
    <text evidence="3">Belongs to the TRAPP small subunits family. BET3 subfamily.</text>
</comment>
<keyword evidence="5" id="KW-0256">Endoplasmic reticulum</keyword>
<dbReference type="GO" id="GO:0006888">
    <property type="term" value="P:endoplasmic reticulum to Golgi vesicle-mediated transport"/>
    <property type="evidence" value="ECO:0007669"/>
    <property type="project" value="TreeGrafter"/>
</dbReference>
<comment type="subcellular location">
    <subcellularLocation>
        <location evidence="1">Endoplasmic reticulum</location>
    </subcellularLocation>
    <subcellularLocation>
        <location evidence="2">Golgi apparatus</location>
    </subcellularLocation>
</comment>
<accession>A0A165BGI5</accession>
<dbReference type="PANTHER" id="PTHR20902">
    <property type="entry name" value="41-2 PROTEIN ANTIGEN-RELATED"/>
    <property type="match status" value="1"/>
</dbReference>
<dbReference type="GO" id="GO:1990071">
    <property type="term" value="C:TRAPPII protein complex"/>
    <property type="evidence" value="ECO:0007669"/>
    <property type="project" value="TreeGrafter"/>
</dbReference>
<evidence type="ECO:0000256" key="5">
    <source>
        <dbReference type="ARBA" id="ARBA00022824"/>
    </source>
</evidence>
<dbReference type="STRING" id="1314785.A0A165BGI5"/>
<evidence type="ECO:0000256" key="2">
    <source>
        <dbReference type="ARBA" id="ARBA00004555"/>
    </source>
</evidence>
<dbReference type="Gene3D" id="3.30.1380.20">
    <property type="entry name" value="Trafficking protein particle complex subunit 3"/>
    <property type="match status" value="1"/>
</dbReference>
<dbReference type="GeneID" id="63830417"/>
<reference evidence="9 10" key="1">
    <citation type="journal article" date="2016" name="Mol. Biol. Evol.">
        <title>Comparative Genomics of Early-Diverging Mushroom-Forming Fungi Provides Insights into the Origins of Lignocellulose Decay Capabilities.</title>
        <authorList>
            <person name="Nagy L.G."/>
            <person name="Riley R."/>
            <person name="Tritt A."/>
            <person name="Adam C."/>
            <person name="Daum C."/>
            <person name="Floudas D."/>
            <person name="Sun H."/>
            <person name="Yadav J.S."/>
            <person name="Pangilinan J."/>
            <person name="Larsson K.H."/>
            <person name="Matsuura K."/>
            <person name="Barry K."/>
            <person name="Labutti K."/>
            <person name="Kuo R."/>
            <person name="Ohm R.A."/>
            <person name="Bhattacharya S.S."/>
            <person name="Shirouzu T."/>
            <person name="Yoshinaga Y."/>
            <person name="Martin F.M."/>
            <person name="Grigoriev I.V."/>
            <person name="Hibbett D.S."/>
        </authorList>
    </citation>
    <scope>NUCLEOTIDE SEQUENCE [LARGE SCALE GENOMIC DNA]</scope>
    <source>
        <strain evidence="9 10">93-53</strain>
    </source>
</reference>
<dbReference type="Pfam" id="PF04051">
    <property type="entry name" value="TRAPP"/>
    <property type="match status" value="1"/>
</dbReference>
<dbReference type="CDD" id="cd14943">
    <property type="entry name" value="TRAPPC5_Trs31"/>
    <property type="match status" value="1"/>
</dbReference>
<dbReference type="Proteomes" id="UP000076871">
    <property type="component" value="Unassembled WGS sequence"/>
</dbReference>
<evidence type="ECO:0008006" key="11">
    <source>
        <dbReference type="Google" id="ProtNLM"/>
    </source>
</evidence>
<name>A0A165BGI5_9APHY</name>
<organism evidence="9 10">
    <name type="scientific">Laetiporus sulphureus 93-53</name>
    <dbReference type="NCBI Taxonomy" id="1314785"/>
    <lineage>
        <taxon>Eukaryota</taxon>
        <taxon>Fungi</taxon>
        <taxon>Dikarya</taxon>
        <taxon>Basidiomycota</taxon>
        <taxon>Agaricomycotina</taxon>
        <taxon>Agaricomycetes</taxon>
        <taxon>Polyporales</taxon>
        <taxon>Laetiporus</taxon>
    </lineage>
</organism>
<dbReference type="GO" id="GO:1990070">
    <property type="term" value="C:TRAPPI protein complex"/>
    <property type="evidence" value="ECO:0007669"/>
    <property type="project" value="TreeGrafter"/>
</dbReference>
<dbReference type="RefSeq" id="XP_040758754.1">
    <property type="nucleotide sequence ID" value="XM_040913389.1"/>
</dbReference>
<evidence type="ECO:0000256" key="8">
    <source>
        <dbReference type="SAM" id="MobiDB-lite"/>
    </source>
</evidence>
<dbReference type="AlphaFoldDB" id="A0A165BGI5"/>
<feature type="region of interest" description="Disordered" evidence="8">
    <location>
        <begin position="143"/>
        <end position="163"/>
    </location>
</feature>
<evidence type="ECO:0000313" key="10">
    <source>
        <dbReference type="Proteomes" id="UP000076871"/>
    </source>
</evidence>
<dbReference type="PANTHER" id="PTHR20902:SF0">
    <property type="entry name" value="TRAFFICKING PROTEIN PARTICLE COMPLEX SUBUNIT 5"/>
    <property type="match status" value="1"/>
</dbReference>
<dbReference type="SUPFAM" id="SSF111126">
    <property type="entry name" value="Ligand-binding domain in the NO signalling and Golgi transport"/>
    <property type="match status" value="1"/>
</dbReference>